<evidence type="ECO:0000313" key="3">
    <source>
        <dbReference type="EMBL" id="MDT0594955.1"/>
    </source>
</evidence>
<keyword evidence="2" id="KW-0812">Transmembrane</keyword>
<dbReference type="RefSeq" id="WP_311368474.1">
    <property type="nucleotide sequence ID" value="NZ_JAVRHX010000002.1"/>
</dbReference>
<reference evidence="3 4" key="1">
    <citation type="submission" date="2023-09" db="EMBL/GenBank/DDBJ databases">
        <authorList>
            <person name="Rey-Velasco X."/>
        </authorList>
    </citation>
    <scope>NUCLEOTIDE SEQUENCE [LARGE SCALE GENOMIC DNA]</scope>
    <source>
        <strain evidence="3 4">P117</strain>
    </source>
</reference>
<accession>A0ABU2ZQQ5</accession>
<feature type="transmembrane region" description="Helical" evidence="2">
    <location>
        <begin position="128"/>
        <end position="146"/>
    </location>
</feature>
<dbReference type="PANTHER" id="PTHR44366">
    <property type="entry name" value="UDP-N-ACETYLGLUCOSAMINE--PEPTIDE N-ACETYLGLUCOSAMINYLTRANSFERASE 110 KDA SUBUNIT"/>
    <property type="match status" value="1"/>
</dbReference>
<proteinExistence type="predicted"/>
<organism evidence="3 4">
    <name type="scientific">Glaciecola petra</name>
    <dbReference type="NCBI Taxonomy" id="3075602"/>
    <lineage>
        <taxon>Bacteria</taxon>
        <taxon>Pseudomonadati</taxon>
        <taxon>Pseudomonadota</taxon>
        <taxon>Gammaproteobacteria</taxon>
        <taxon>Alteromonadales</taxon>
        <taxon>Alteromonadaceae</taxon>
        <taxon>Glaciecola</taxon>
    </lineage>
</organism>
<comment type="caution">
    <text evidence="3">The sequence shown here is derived from an EMBL/GenBank/DDBJ whole genome shotgun (WGS) entry which is preliminary data.</text>
</comment>
<dbReference type="InterPro" id="IPR019734">
    <property type="entry name" value="TPR_rpt"/>
</dbReference>
<feature type="repeat" description="TPR" evidence="1">
    <location>
        <begin position="556"/>
        <end position="589"/>
    </location>
</feature>
<evidence type="ECO:0000256" key="1">
    <source>
        <dbReference type="PROSITE-ProRule" id="PRU00339"/>
    </source>
</evidence>
<name>A0ABU2ZQQ5_9ALTE</name>
<dbReference type="Gene3D" id="1.25.40.10">
    <property type="entry name" value="Tetratricopeptide repeat domain"/>
    <property type="match status" value="2"/>
</dbReference>
<dbReference type="InterPro" id="IPR011990">
    <property type="entry name" value="TPR-like_helical_dom_sf"/>
</dbReference>
<keyword evidence="4" id="KW-1185">Reference proteome</keyword>
<dbReference type="Proteomes" id="UP001253545">
    <property type="component" value="Unassembled WGS sequence"/>
</dbReference>
<dbReference type="EMBL" id="JAVRHX010000002">
    <property type="protein sequence ID" value="MDT0594955.1"/>
    <property type="molecule type" value="Genomic_DNA"/>
</dbReference>
<protein>
    <submittedName>
        <fullName evidence="3">Uncharacterized protein</fullName>
    </submittedName>
</protein>
<dbReference type="PROSITE" id="PS50005">
    <property type="entry name" value="TPR"/>
    <property type="match status" value="1"/>
</dbReference>
<keyword evidence="2" id="KW-1133">Transmembrane helix</keyword>
<keyword evidence="2" id="KW-0472">Membrane</keyword>
<evidence type="ECO:0000256" key="2">
    <source>
        <dbReference type="SAM" id="Phobius"/>
    </source>
</evidence>
<dbReference type="InterPro" id="IPR037919">
    <property type="entry name" value="OGT"/>
</dbReference>
<dbReference type="PANTHER" id="PTHR44366:SF1">
    <property type="entry name" value="UDP-N-ACETYLGLUCOSAMINE--PEPTIDE N-ACETYLGLUCOSAMINYLTRANSFERASE 110 KDA SUBUNIT"/>
    <property type="match status" value="1"/>
</dbReference>
<dbReference type="SMART" id="SM00028">
    <property type="entry name" value="TPR"/>
    <property type="match status" value="3"/>
</dbReference>
<gene>
    <name evidence="3" type="ORF">RM552_08895</name>
</gene>
<evidence type="ECO:0000313" key="4">
    <source>
        <dbReference type="Proteomes" id="UP001253545"/>
    </source>
</evidence>
<dbReference type="SUPFAM" id="SSF48452">
    <property type="entry name" value="TPR-like"/>
    <property type="match status" value="2"/>
</dbReference>
<keyword evidence="1" id="KW-0802">TPR repeat</keyword>
<sequence length="682" mass="76614">METRKRKRGIRASREKLELAMINVGLKTQNALAQQIAQNENIEKPPKDLVSKVFNEKPVSVANLARVAKALNVESHAIYLAKDDHQVSSILQSQQSETFVQSNKSIETLATDIHETKKPPNFKLKNNLVIPMIGLLLLTVIGIWWWNAFNGTHVFNNASVAPLDTKISSPLGKVLIVVQSPPETSQLARLLLQDLTSQTNISVILPERPDSYQLSNADSLSQWQAHGVLRMSVNTGEFYDFVNVEFASKVYTKTLGQFFFSADEFASHNAEIATIISEQVTRFINGQILNPIYSDSKEALFEYFAGVNQLFVSHSASEYAIAETHFRNATALDPKFSQAYAQKCKTKVRESWIKDEVTLLEAAAIYCKTAENLAPEDVHTLLAKSELLSRTGEPRAAITLARNILDHRIVSADAKAILAELLMVQSKTSDEDQINSDIVKFAKQAIALEKRHWRAYNTLGNFYFNKGQIDIAKNQFEQASKIVVHEVIMGNLGTMQMCFDELESAESTYRKLIASFENNALGHENLGTVFLFQQQYQKALEQKLIAIKKQPEISIHQVWSGLAEAYLRISELDKAYENYVNALTIIERDELLNNASFADGLFKLYYKVKLQSIAPEKQLVSDYIGQTKTFYEERGQMGLKARSHLAWLAGTLGQSAEKANLLKEITSVCPVYLRSPELLDQP</sequence>